<keyword evidence="6" id="KW-0472">Membrane</keyword>
<feature type="transmembrane region" description="Helical" evidence="6">
    <location>
        <begin position="56"/>
        <end position="74"/>
    </location>
</feature>
<organism evidence="8">
    <name type="scientific">hydrothermal vent metagenome</name>
    <dbReference type="NCBI Taxonomy" id="652676"/>
    <lineage>
        <taxon>unclassified sequences</taxon>
        <taxon>metagenomes</taxon>
        <taxon>ecological metagenomes</taxon>
    </lineage>
</organism>
<dbReference type="SUPFAM" id="SSF52096">
    <property type="entry name" value="ClpP/crotonase"/>
    <property type="match status" value="1"/>
</dbReference>
<evidence type="ECO:0000313" key="8">
    <source>
        <dbReference type="EMBL" id="VAW87242.1"/>
    </source>
</evidence>
<feature type="region of interest" description="Disordered" evidence="5">
    <location>
        <begin position="1"/>
        <end position="28"/>
    </location>
</feature>
<keyword evidence="2 8" id="KW-0645">Protease</keyword>
<dbReference type="Gene3D" id="6.20.330.10">
    <property type="match status" value="1"/>
</dbReference>
<dbReference type="GO" id="GO:0008236">
    <property type="term" value="F:serine-type peptidase activity"/>
    <property type="evidence" value="ECO:0007669"/>
    <property type="project" value="UniProtKB-KW"/>
</dbReference>
<evidence type="ECO:0000256" key="1">
    <source>
        <dbReference type="ARBA" id="ARBA00008683"/>
    </source>
</evidence>
<dbReference type="InterPro" id="IPR029045">
    <property type="entry name" value="ClpP/crotonase-like_dom_sf"/>
</dbReference>
<keyword evidence="3" id="KW-0378">Hydrolase</keyword>
<dbReference type="PANTHER" id="PTHR42987">
    <property type="entry name" value="PEPTIDASE S49"/>
    <property type="match status" value="1"/>
</dbReference>
<keyword evidence="4" id="KW-0720">Serine protease</keyword>
<keyword evidence="6" id="KW-0812">Transmembrane</keyword>
<evidence type="ECO:0000259" key="7">
    <source>
        <dbReference type="Pfam" id="PF01343"/>
    </source>
</evidence>
<dbReference type="AlphaFoldDB" id="A0A3B0ZIP5"/>
<dbReference type="CDD" id="cd07023">
    <property type="entry name" value="S49_Sppa_N_C"/>
    <property type="match status" value="1"/>
</dbReference>
<protein>
    <submittedName>
        <fullName evidence="8">Periplasmic serine proteases (ClpP class)</fullName>
    </submittedName>
</protein>
<gene>
    <name evidence="8" type="ORF">MNBD_GAMMA16-847</name>
</gene>
<accession>A0A3B0ZIP5</accession>
<evidence type="ECO:0000256" key="2">
    <source>
        <dbReference type="ARBA" id="ARBA00022670"/>
    </source>
</evidence>
<reference evidence="8" key="1">
    <citation type="submission" date="2018-06" db="EMBL/GenBank/DDBJ databases">
        <authorList>
            <person name="Zhirakovskaya E."/>
        </authorList>
    </citation>
    <scope>NUCLEOTIDE SEQUENCE</scope>
</reference>
<feature type="domain" description="Peptidase S49" evidence="7">
    <location>
        <begin position="155"/>
        <end position="296"/>
    </location>
</feature>
<dbReference type="GO" id="GO:0006508">
    <property type="term" value="P:proteolysis"/>
    <property type="evidence" value="ECO:0007669"/>
    <property type="project" value="UniProtKB-KW"/>
</dbReference>
<dbReference type="Pfam" id="PF01343">
    <property type="entry name" value="Peptidase_S49"/>
    <property type="match status" value="1"/>
</dbReference>
<dbReference type="Gene3D" id="3.90.226.10">
    <property type="entry name" value="2-enoyl-CoA Hydratase, Chain A, domain 1"/>
    <property type="match status" value="1"/>
</dbReference>
<evidence type="ECO:0000256" key="5">
    <source>
        <dbReference type="SAM" id="MobiDB-lite"/>
    </source>
</evidence>
<evidence type="ECO:0000256" key="6">
    <source>
        <dbReference type="SAM" id="Phobius"/>
    </source>
</evidence>
<name>A0A3B0ZIP5_9ZZZZ</name>
<sequence>MKEPEKDSSTTADKAWTDAAEQKEERKPVDQWERDLISKISFTALTEHRRSRRWGIFFKLLTATYIGFFIYIIYMPGGTGSAAGESKRHTALVEINGAIAADSAANADTIVTGLRAAFTNNNAAGIIIRINSPGGSPVQAGYVNDEIKRLKAKYPNKKVYAVITDICASGGYYIAAAADEIYADKASLVGSIGVLMNGFGFVDTMKLLGVERRLLTSGEQKGFLDPFKPLKPTDVDHMKTVLANTHQQFINIVKEGRGDRLIDDSKIFSGLIWTGEQSVELGLIDALGSSSYVAREIIGFDKIVNYTKKPNPIELFAEKIGASFAGALSTKLGIENTGLR</sequence>
<keyword evidence="6" id="KW-1133">Transmembrane helix</keyword>
<comment type="similarity">
    <text evidence="1">Belongs to the peptidase S49 family.</text>
</comment>
<dbReference type="InterPro" id="IPR047272">
    <property type="entry name" value="S49_SppA_C"/>
</dbReference>
<dbReference type="EMBL" id="UOFO01000114">
    <property type="protein sequence ID" value="VAW87242.1"/>
    <property type="molecule type" value="Genomic_DNA"/>
</dbReference>
<proteinExistence type="inferred from homology"/>
<evidence type="ECO:0000256" key="3">
    <source>
        <dbReference type="ARBA" id="ARBA00022801"/>
    </source>
</evidence>
<evidence type="ECO:0000256" key="4">
    <source>
        <dbReference type="ARBA" id="ARBA00022825"/>
    </source>
</evidence>
<dbReference type="PANTHER" id="PTHR42987:SF8">
    <property type="entry name" value="PROTEINASE"/>
    <property type="match status" value="1"/>
</dbReference>
<dbReference type="InterPro" id="IPR002142">
    <property type="entry name" value="Peptidase_S49"/>
</dbReference>